<dbReference type="PANTHER" id="PTHR24324">
    <property type="entry name" value="HOMEOBOX PROTEIN HHEX"/>
    <property type="match status" value="1"/>
</dbReference>
<organism evidence="8 9">
    <name type="scientific">Papiliotrema laurentii</name>
    <name type="common">Cryptococcus laurentii</name>
    <dbReference type="NCBI Taxonomy" id="5418"/>
    <lineage>
        <taxon>Eukaryota</taxon>
        <taxon>Fungi</taxon>
        <taxon>Dikarya</taxon>
        <taxon>Basidiomycota</taxon>
        <taxon>Agaricomycotina</taxon>
        <taxon>Tremellomycetes</taxon>
        <taxon>Tremellales</taxon>
        <taxon>Rhynchogastremaceae</taxon>
        <taxon>Papiliotrema</taxon>
    </lineage>
</organism>
<dbReference type="EMBL" id="JAODAN010000010">
    <property type="protein sequence ID" value="KAK1921508.1"/>
    <property type="molecule type" value="Genomic_DNA"/>
</dbReference>
<evidence type="ECO:0000313" key="9">
    <source>
        <dbReference type="Proteomes" id="UP001182556"/>
    </source>
</evidence>
<feature type="domain" description="Homeobox" evidence="7">
    <location>
        <begin position="336"/>
        <end position="396"/>
    </location>
</feature>
<feature type="region of interest" description="Disordered" evidence="6">
    <location>
        <begin position="248"/>
        <end position="271"/>
    </location>
</feature>
<feature type="region of interest" description="Disordered" evidence="6">
    <location>
        <begin position="41"/>
        <end position="86"/>
    </location>
</feature>
<feature type="compositionally biased region" description="Basic and acidic residues" evidence="6">
    <location>
        <begin position="412"/>
        <end position="423"/>
    </location>
</feature>
<feature type="DNA-binding region" description="Homeobox" evidence="4">
    <location>
        <begin position="338"/>
        <end position="397"/>
    </location>
</feature>
<evidence type="ECO:0000256" key="4">
    <source>
        <dbReference type="PROSITE-ProRule" id="PRU00108"/>
    </source>
</evidence>
<dbReference type="GO" id="GO:0000978">
    <property type="term" value="F:RNA polymerase II cis-regulatory region sequence-specific DNA binding"/>
    <property type="evidence" value="ECO:0007669"/>
    <property type="project" value="TreeGrafter"/>
</dbReference>
<comment type="subcellular location">
    <subcellularLocation>
        <location evidence="4 5">Nucleus</location>
    </subcellularLocation>
</comment>
<accession>A0AAD9FNK0</accession>
<feature type="region of interest" description="Disordered" evidence="6">
    <location>
        <begin position="574"/>
        <end position="619"/>
    </location>
</feature>
<evidence type="ECO:0000256" key="3">
    <source>
        <dbReference type="ARBA" id="ARBA00023242"/>
    </source>
</evidence>
<dbReference type="InterPro" id="IPR017970">
    <property type="entry name" value="Homeobox_CS"/>
</dbReference>
<feature type="region of interest" description="Disordered" evidence="6">
    <location>
        <begin position="534"/>
        <end position="555"/>
    </location>
</feature>
<keyword evidence="1 4" id="KW-0238">DNA-binding</keyword>
<evidence type="ECO:0000256" key="1">
    <source>
        <dbReference type="ARBA" id="ARBA00023125"/>
    </source>
</evidence>
<dbReference type="CDD" id="cd00086">
    <property type="entry name" value="homeodomain"/>
    <property type="match status" value="1"/>
</dbReference>
<comment type="caution">
    <text evidence="8">The sequence shown here is derived from an EMBL/GenBank/DDBJ whole genome shotgun (WGS) entry which is preliminary data.</text>
</comment>
<dbReference type="SMART" id="SM00389">
    <property type="entry name" value="HOX"/>
    <property type="match status" value="1"/>
</dbReference>
<dbReference type="Pfam" id="PF00046">
    <property type="entry name" value="Homeodomain"/>
    <property type="match status" value="1"/>
</dbReference>
<evidence type="ECO:0000256" key="5">
    <source>
        <dbReference type="RuleBase" id="RU000682"/>
    </source>
</evidence>
<keyword evidence="3 4" id="KW-0539">Nucleus</keyword>
<reference evidence="8" key="1">
    <citation type="submission" date="2023-02" db="EMBL/GenBank/DDBJ databases">
        <title>Identification and recombinant expression of a fungal hydrolase from Papiliotrema laurentii that hydrolyzes apple cutin and clears colloidal polyester polyurethane.</title>
        <authorList>
            <consortium name="DOE Joint Genome Institute"/>
            <person name="Roman V.A."/>
            <person name="Bojanowski C."/>
            <person name="Crable B.R."/>
            <person name="Wagner D.N."/>
            <person name="Hung C.S."/>
            <person name="Nadeau L.J."/>
            <person name="Schratz L."/>
            <person name="Haridas S."/>
            <person name="Pangilinan J."/>
            <person name="Lipzen A."/>
            <person name="Na H."/>
            <person name="Yan M."/>
            <person name="Ng V."/>
            <person name="Grigoriev I.V."/>
            <person name="Spatafora J.W."/>
            <person name="Barlow D."/>
            <person name="Biffinger J."/>
            <person name="Kelley-Loughnane N."/>
            <person name="Varaljay V.A."/>
            <person name="Crookes-Goodson W.J."/>
        </authorList>
    </citation>
    <scope>NUCLEOTIDE SEQUENCE</scope>
    <source>
        <strain evidence="8">5307AH</strain>
    </source>
</reference>
<sequence length="920" mass="96554">MATMRIDTTHGGGGGGGGGGGEGGPSTMAYTMAHGYGAKEPTVYPTPVTDYRQHPAHPPAQHPSQHSVPPASSAHPPPLALANGHSQPQLATGFEHLTASMPLSSGVLAQSQHMYQTPHILPQAYPQSHPIQNQAPYARQPAATLPMNQGHMFIPMHQPQVNPSFTFGGPPPLIPGQQTHPWPGHGEWDDENYGDGQDIVYGQLEVSPKSKIPPSPAGFLSLLSSFPSPTSPCSNSFASLLTQIPPGRSVAEASSGDSTSTSPLSTYTSSLPSPISPFSASHISPLFPSAFPSVPPPSAPGSPTGNPFSSLNQYVNVCPDTLALEQIKRSPSDKTPLQVKHRRRTTPEQLKVLEHWFDVNPKPDNNLREWLAMELGMTKRNVQVWFQNRRAKVKGIAMKEKAAAAKAAAEAAKGETDPAENKSESATTEPAAPASAHPAPNSSSGQPHGQQPRPPPLQIRPTPSIGLMPPGAGVNMGRRVSLANGEAAKIETFLAKQRLAARKAQNGMPPALVSPVRAPVVGQNQANAARRSSIPYPTPIAEGSGSPKISPISPTARATPMTLHLTAIRNNSRRASVPGLPGAQLLSSGPFTPPRVVSGSAAANGPTDRGLSPIKDHDVDYSGQAENYATQDPDLSSDYLTPPHSSYLTNASPSLYSYDPALSGTFDYTGEGQIPPYTPNGPLPNPSFSFGTAPMANQSGDVPPAAFTEMQARGRLGSIASINTYTTEGTTGQDGSEWDWNGMFEPAQGVDGFDPSRRASAPADMLHELNLFGINNHSVNNASTPLRPSPLGSNFAPDSYNALGMTPTYSAHSAGGANVPSEPSPHSNSSGGPSPNAPGKVGNNLTLQVNGLHPQYAGSNISSSVSPYSSVSPNGFMMTPMNNMTNQDAGREGQDPQGVEGKDDFAFFEMSNQDPVNVSV</sequence>
<proteinExistence type="predicted"/>
<dbReference type="GO" id="GO:0005634">
    <property type="term" value="C:nucleus"/>
    <property type="evidence" value="ECO:0007669"/>
    <property type="project" value="UniProtKB-SubCell"/>
</dbReference>
<feature type="compositionally biased region" description="Low complexity" evidence="6">
    <location>
        <begin position="254"/>
        <end position="271"/>
    </location>
</feature>
<keyword evidence="9" id="KW-1185">Reference proteome</keyword>
<feature type="compositionally biased region" description="Low complexity" evidence="6">
    <location>
        <begin position="424"/>
        <end position="451"/>
    </location>
</feature>
<evidence type="ECO:0000313" key="8">
    <source>
        <dbReference type="EMBL" id="KAK1921508.1"/>
    </source>
</evidence>
<dbReference type="Gene3D" id="1.10.10.60">
    <property type="entry name" value="Homeodomain-like"/>
    <property type="match status" value="1"/>
</dbReference>
<dbReference type="SUPFAM" id="SSF46689">
    <property type="entry name" value="Homeodomain-like"/>
    <property type="match status" value="1"/>
</dbReference>
<feature type="compositionally biased region" description="Low complexity" evidence="6">
    <location>
        <begin position="818"/>
        <end position="839"/>
    </location>
</feature>
<feature type="compositionally biased region" description="Low complexity" evidence="6">
    <location>
        <begin position="62"/>
        <end position="74"/>
    </location>
</feature>
<name>A0AAD9FNK0_PAPLA</name>
<dbReference type="GO" id="GO:0030154">
    <property type="term" value="P:cell differentiation"/>
    <property type="evidence" value="ECO:0007669"/>
    <property type="project" value="TreeGrafter"/>
</dbReference>
<gene>
    <name evidence="8" type="ORF">DB88DRAFT_65248</name>
</gene>
<dbReference type="InterPro" id="IPR001356">
    <property type="entry name" value="HD"/>
</dbReference>
<feature type="region of interest" description="Disordered" evidence="6">
    <location>
        <begin position="811"/>
        <end position="846"/>
    </location>
</feature>
<dbReference type="PROSITE" id="PS00027">
    <property type="entry name" value="HOMEOBOX_1"/>
    <property type="match status" value="1"/>
</dbReference>
<dbReference type="InterPro" id="IPR051000">
    <property type="entry name" value="Homeobox_DNA-bind_prot"/>
</dbReference>
<feature type="region of interest" description="Disordered" evidence="6">
    <location>
        <begin position="1"/>
        <end position="26"/>
    </location>
</feature>
<dbReference type="InterPro" id="IPR009057">
    <property type="entry name" value="Homeodomain-like_sf"/>
</dbReference>
<evidence type="ECO:0000256" key="6">
    <source>
        <dbReference type="SAM" id="MobiDB-lite"/>
    </source>
</evidence>
<dbReference type="GO" id="GO:0000981">
    <property type="term" value="F:DNA-binding transcription factor activity, RNA polymerase II-specific"/>
    <property type="evidence" value="ECO:0007669"/>
    <property type="project" value="InterPro"/>
</dbReference>
<dbReference type="PANTHER" id="PTHR24324:SF9">
    <property type="entry name" value="HOMEOBOX DOMAIN-CONTAINING PROTEIN"/>
    <property type="match status" value="1"/>
</dbReference>
<dbReference type="Proteomes" id="UP001182556">
    <property type="component" value="Unassembled WGS sequence"/>
</dbReference>
<feature type="compositionally biased region" description="Low complexity" evidence="6">
    <location>
        <begin position="543"/>
        <end position="554"/>
    </location>
</feature>
<dbReference type="AlphaFoldDB" id="A0AAD9FNK0"/>
<feature type="compositionally biased region" description="Gly residues" evidence="6">
    <location>
        <begin position="10"/>
        <end position="24"/>
    </location>
</feature>
<evidence type="ECO:0000259" key="7">
    <source>
        <dbReference type="PROSITE" id="PS50071"/>
    </source>
</evidence>
<protein>
    <recommendedName>
        <fullName evidence="7">Homeobox domain-containing protein</fullName>
    </recommendedName>
</protein>
<dbReference type="PROSITE" id="PS50071">
    <property type="entry name" value="HOMEOBOX_2"/>
    <property type="match status" value="1"/>
</dbReference>
<keyword evidence="2 4" id="KW-0371">Homeobox</keyword>
<evidence type="ECO:0000256" key="2">
    <source>
        <dbReference type="ARBA" id="ARBA00023155"/>
    </source>
</evidence>
<feature type="region of interest" description="Disordered" evidence="6">
    <location>
        <begin position="408"/>
        <end position="472"/>
    </location>
</feature>